<proteinExistence type="predicted"/>
<dbReference type="RefSeq" id="WP_104058533.1">
    <property type="nucleotide sequence ID" value="NZ_PREZ01000005.1"/>
</dbReference>
<name>A0A2S5G963_9BACL</name>
<evidence type="ECO:0000313" key="2">
    <source>
        <dbReference type="EMBL" id="PPA69540.1"/>
    </source>
</evidence>
<feature type="transmembrane region" description="Helical" evidence="1">
    <location>
        <begin position="31"/>
        <end position="56"/>
    </location>
</feature>
<sequence length="94" mass="10693">MGDFFIYLIGFFIVVANILGYRSYKKRKSLYSYAFTLLLLAVLFSSTGGLLALLIIRDGFAIFYGLQVGFYLLLNSLIVFLLAVLMTLIKLYKK</sequence>
<protein>
    <submittedName>
        <fullName evidence="2">3-isopropylmalate dehydrogenase</fullName>
    </submittedName>
</protein>
<organism evidence="2 3">
    <name type="scientific">Jeotgalibacillus proteolyticus</name>
    <dbReference type="NCBI Taxonomy" id="2082395"/>
    <lineage>
        <taxon>Bacteria</taxon>
        <taxon>Bacillati</taxon>
        <taxon>Bacillota</taxon>
        <taxon>Bacilli</taxon>
        <taxon>Bacillales</taxon>
        <taxon>Caryophanaceae</taxon>
        <taxon>Jeotgalibacillus</taxon>
    </lineage>
</organism>
<evidence type="ECO:0000256" key="1">
    <source>
        <dbReference type="SAM" id="Phobius"/>
    </source>
</evidence>
<dbReference type="OrthoDB" id="2428290at2"/>
<comment type="caution">
    <text evidence="2">The sequence shown here is derived from an EMBL/GenBank/DDBJ whole genome shotgun (WGS) entry which is preliminary data.</text>
</comment>
<evidence type="ECO:0000313" key="3">
    <source>
        <dbReference type="Proteomes" id="UP000239047"/>
    </source>
</evidence>
<reference evidence="2 3" key="1">
    <citation type="submission" date="2018-02" db="EMBL/GenBank/DDBJ databases">
        <title>Jeotgalibacillus proteolyticum sp. nov. a protease producing bacterium isolated from ocean sediments of Laizhou Bay.</title>
        <authorList>
            <person name="Li Y."/>
        </authorList>
    </citation>
    <scope>NUCLEOTIDE SEQUENCE [LARGE SCALE GENOMIC DNA]</scope>
    <source>
        <strain evidence="2 3">22-7</strain>
    </source>
</reference>
<feature type="transmembrane region" description="Helical" evidence="1">
    <location>
        <begin position="68"/>
        <end position="89"/>
    </location>
</feature>
<dbReference type="EMBL" id="PREZ01000005">
    <property type="protein sequence ID" value="PPA69540.1"/>
    <property type="molecule type" value="Genomic_DNA"/>
</dbReference>
<keyword evidence="3" id="KW-1185">Reference proteome</keyword>
<keyword evidence="1" id="KW-0812">Transmembrane</keyword>
<accession>A0A2S5G963</accession>
<keyword evidence="1" id="KW-1133">Transmembrane helix</keyword>
<keyword evidence="1" id="KW-0472">Membrane</keyword>
<dbReference type="Proteomes" id="UP000239047">
    <property type="component" value="Unassembled WGS sequence"/>
</dbReference>
<feature type="transmembrane region" description="Helical" evidence="1">
    <location>
        <begin position="6"/>
        <end position="24"/>
    </location>
</feature>
<gene>
    <name evidence="2" type="ORF">C4B60_13410</name>
</gene>
<dbReference type="AlphaFoldDB" id="A0A2S5G963"/>